<proteinExistence type="predicted"/>
<protein>
    <submittedName>
        <fullName evidence="4">SDR family oxidoreductase</fullName>
    </submittedName>
</protein>
<accession>A0A9X2VLA0</accession>
<dbReference type="AlphaFoldDB" id="A0A9X2VLA0"/>
<dbReference type="Gene3D" id="3.40.50.720">
    <property type="entry name" value="NAD(P)-binding Rossmann-like Domain"/>
    <property type="match status" value="1"/>
</dbReference>
<evidence type="ECO:0000256" key="2">
    <source>
        <dbReference type="ARBA" id="ARBA00022553"/>
    </source>
</evidence>
<dbReference type="InterPro" id="IPR013120">
    <property type="entry name" value="FAR_NAD-bd"/>
</dbReference>
<keyword evidence="5" id="KW-1185">Reference proteome</keyword>
<dbReference type="RefSeq" id="WP_259624259.1">
    <property type="nucleotide sequence ID" value="NZ_JANYMP010000007.1"/>
</dbReference>
<dbReference type="InterPro" id="IPR036291">
    <property type="entry name" value="NAD(P)-bd_dom_sf"/>
</dbReference>
<dbReference type="Pfam" id="PF07993">
    <property type="entry name" value="NAD_binding_4"/>
    <property type="match status" value="1"/>
</dbReference>
<dbReference type="PANTHER" id="PTHR44845">
    <property type="entry name" value="CARRIER DOMAIN-CONTAINING PROTEIN"/>
    <property type="match status" value="1"/>
</dbReference>
<keyword evidence="1" id="KW-0596">Phosphopantetheine</keyword>
<evidence type="ECO:0000256" key="1">
    <source>
        <dbReference type="ARBA" id="ARBA00022450"/>
    </source>
</evidence>
<reference evidence="4" key="1">
    <citation type="submission" date="2022-08" db="EMBL/GenBank/DDBJ databases">
        <authorList>
            <person name="Tistechok S."/>
            <person name="Samborskyy M."/>
            <person name="Roman I."/>
        </authorList>
    </citation>
    <scope>NUCLEOTIDE SEQUENCE</scope>
    <source>
        <strain evidence="4">DSM 103496</strain>
    </source>
</reference>
<gene>
    <name evidence="4" type="ORF">NZH93_18015</name>
</gene>
<comment type="caution">
    <text evidence="4">The sequence shown here is derived from an EMBL/GenBank/DDBJ whole genome shotgun (WGS) entry which is preliminary data.</text>
</comment>
<name>A0A9X2VLA0_9PSEU</name>
<evidence type="ECO:0000259" key="3">
    <source>
        <dbReference type="Pfam" id="PF07993"/>
    </source>
</evidence>
<keyword evidence="2" id="KW-0597">Phosphoprotein</keyword>
<dbReference type="PANTHER" id="PTHR44845:SF6">
    <property type="entry name" value="BETA-ALANINE-ACTIVATING ENZYME"/>
    <property type="match status" value="1"/>
</dbReference>
<evidence type="ECO:0000313" key="4">
    <source>
        <dbReference type="EMBL" id="MCS7478758.1"/>
    </source>
</evidence>
<dbReference type="Proteomes" id="UP001141259">
    <property type="component" value="Unassembled WGS sequence"/>
</dbReference>
<feature type="domain" description="Thioester reductase (TE)" evidence="3">
    <location>
        <begin position="5"/>
        <end position="236"/>
    </location>
</feature>
<sequence>MAVLVTGATGSLGGWLCAELLRSTQATVRCLVRAGSQEDADQRLAARMQIFSPPSGRLIALLADIRRPDLGLRPAERDRLAEDSDRIIHCAAHVNLAADYDQLVHTNVGGTQNMIDFAQRRVALTGEPADLHYISTTAVFLNHHAAGLSHADESSVPTLATAGSLGYPRSKVLAETMLRQAADRGIIRLTIHRPGLVTADHATGRTSATSDLLVPVLRACVALGAIPTSAAEASGVDCIDSVARGIIHLALVADSVDRVFHHIQPAPFKIMDALQALSRAGYRLKPTPNDQWWGQVQGNLDNPAVRPIGIMSEIARYLLYADVDHPPPSYRADFTTAALTAVGIARPSLDAPFLDRLIKGLQEARVLPSLARHAASARTHGATG</sequence>
<organism evidence="4 5">
    <name type="scientific">Umezawaea endophytica</name>
    <dbReference type="NCBI Taxonomy" id="1654476"/>
    <lineage>
        <taxon>Bacteria</taxon>
        <taxon>Bacillati</taxon>
        <taxon>Actinomycetota</taxon>
        <taxon>Actinomycetes</taxon>
        <taxon>Pseudonocardiales</taxon>
        <taxon>Pseudonocardiaceae</taxon>
        <taxon>Umezawaea</taxon>
    </lineage>
</organism>
<dbReference type="SUPFAM" id="SSF51735">
    <property type="entry name" value="NAD(P)-binding Rossmann-fold domains"/>
    <property type="match status" value="1"/>
</dbReference>
<dbReference type="EMBL" id="JANYMP010000007">
    <property type="protein sequence ID" value="MCS7478758.1"/>
    <property type="molecule type" value="Genomic_DNA"/>
</dbReference>
<evidence type="ECO:0000313" key="5">
    <source>
        <dbReference type="Proteomes" id="UP001141259"/>
    </source>
</evidence>